<dbReference type="PANTHER" id="PTHR15000">
    <property type="entry name" value="ERYTHROID DIFFERENTIATION-RELATED FACTOR 1"/>
    <property type="match status" value="1"/>
</dbReference>
<feature type="compositionally biased region" description="Polar residues" evidence="1">
    <location>
        <begin position="18"/>
        <end position="35"/>
    </location>
</feature>
<evidence type="ECO:0000313" key="5">
    <source>
        <dbReference type="Proteomes" id="UP000005408"/>
    </source>
</evidence>
<dbReference type="Proteomes" id="UP000005408">
    <property type="component" value="Unassembled WGS sequence"/>
</dbReference>
<protein>
    <recommendedName>
        <fullName evidence="6">Erythroid differentiation-related factor 1</fullName>
    </recommendedName>
</protein>
<dbReference type="GO" id="GO:0045893">
    <property type="term" value="P:positive regulation of DNA-templated transcription"/>
    <property type="evidence" value="ECO:0007669"/>
    <property type="project" value="TreeGrafter"/>
</dbReference>
<reference evidence="4" key="1">
    <citation type="submission" date="2022-08" db="UniProtKB">
        <authorList>
            <consortium name="EnsemblMetazoa"/>
        </authorList>
    </citation>
    <scope>IDENTIFICATION</scope>
    <source>
        <strain evidence="4">05x7-T-G4-1.051#20</strain>
    </source>
</reference>
<feature type="domain" description="EDRF1 N-terminal" evidence="3">
    <location>
        <begin position="254"/>
        <end position="512"/>
    </location>
</feature>
<feature type="compositionally biased region" description="Basic and acidic residues" evidence="1">
    <location>
        <begin position="606"/>
        <end position="619"/>
    </location>
</feature>
<feature type="domain" description="EDRF1 TPR repeats region" evidence="2">
    <location>
        <begin position="785"/>
        <end position="1177"/>
    </location>
</feature>
<organism evidence="4 5">
    <name type="scientific">Magallana gigas</name>
    <name type="common">Pacific oyster</name>
    <name type="synonym">Crassostrea gigas</name>
    <dbReference type="NCBI Taxonomy" id="29159"/>
    <lineage>
        <taxon>Eukaryota</taxon>
        <taxon>Metazoa</taxon>
        <taxon>Spiralia</taxon>
        <taxon>Lophotrochozoa</taxon>
        <taxon>Mollusca</taxon>
        <taxon>Bivalvia</taxon>
        <taxon>Autobranchia</taxon>
        <taxon>Pteriomorphia</taxon>
        <taxon>Ostreida</taxon>
        <taxon>Ostreoidea</taxon>
        <taxon>Ostreidae</taxon>
        <taxon>Magallana</taxon>
    </lineage>
</organism>
<evidence type="ECO:0000313" key="4">
    <source>
        <dbReference type="EnsemblMetazoa" id="G14527.1:cds"/>
    </source>
</evidence>
<feature type="domain" description="EDRF1 N-terminal" evidence="3">
    <location>
        <begin position="91"/>
        <end position="251"/>
    </location>
</feature>
<feature type="compositionally biased region" description="Low complexity" evidence="1">
    <location>
        <begin position="36"/>
        <end position="51"/>
    </location>
</feature>
<dbReference type="AlphaFoldDB" id="A0A8W8IJ21"/>
<feature type="region of interest" description="Disordered" evidence="1">
    <location>
        <begin position="18"/>
        <end position="74"/>
    </location>
</feature>
<dbReference type="Pfam" id="PF23788">
    <property type="entry name" value="EDRF1_N"/>
    <property type="match status" value="2"/>
</dbReference>
<evidence type="ECO:0000259" key="3">
    <source>
        <dbReference type="Pfam" id="PF23788"/>
    </source>
</evidence>
<feature type="region of interest" description="Disordered" evidence="1">
    <location>
        <begin position="487"/>
        <end position="516"/>
    </location>
</feature>
<accession>A0A8W8IJ21</accession>
<name>A0A8W8IJ21_MAGGI</name>
<evidence type="ECO:0000259" key="2">
    <source>
        <dbReference type="Pfam" id="PF23723"/>
    </source>
</evidence>
<dbReference type="EnsemblMetazoa" id="G14527.1">
    <property type="protein sequence ID" value="G14527.1:cds"/>
    <property type="gene ID" value="G14527"/>
</dbReference>
<dbReference type="InterPro" id="IPR056582">
    <property type="entry name" value="EDRF1_N"/>
</dbReference>
<proteinExistence type="predicted"/>
<keyword evidence="5" id="KW-1185">Reference proteome</keyword>
<dbReference type="InterPro" id="IPR056583">
    <property type="entry name" value="EDRF1_TPR"/>
</dbReference>
<feature type="region of interest" description="Disordered" evidence="1">
    <location>
        <begin position="598"/>
        <end position="619"/>
    </location>
</feature>
<sequence length="1189" mass="136540">MDPTEAMYQFASVLSSKDVATTSSDSNNACSSHYVSQSQSPISNENSESSPTVKEQSLVRHRSSLAGNPHRQLKREMSIVKGPTLDFSPLMTLLQPHTDLNKPPPNWLRRRPPQQRQQGRQFFWPKSVSSFSMANNALELTGEVDVISQAKNIKKLLKMPFSSKSQISMMVHKVDNSLLIDDFDIHKNLLRKQNDDWKWLREFYLESVKKDMQVKCVPKKKKSRDHLQNKNMLSKFLYRSMQEAQNSGESLPVTCLNRDVSEQDFSEDICGQHRELIWTFENIQMLIGTDLPIFSRGANYPCVSLRLRDMNTPINVLTGLDYWLDNLMCNVPEVAMCFHVDGIVQKYEQIKTEDIPNMRNSQFDPNMVTDIACNILSFLKSNATKEGHTYWLYKGVDDDIVKLYDLTSLEDAQEDQGNPFTVPLGRLLYRVARNMWNNGNKSRRKIRILLENCLLLLDEEKHSQICTSAHFLLSDVMVPDGMIKDDWTDSLDKDSDEDDANPHSTQSENSDLEEDQFTSVTVKTLCKQNGYRKKQFPSKCKPAVTDVTQKCLDAVKHTSQGLMCLDKDFTLQILKKKNIVEEQATCNKNTAIPLHYEPLKKSAPPHNDKEPPLHDKDQSVVEAETSVTWHRTLKVLLLKKAAIALYTLARSSALENQPGKSLCLLRISLQCYAAMKILLPEKATENSQLLCVLLSLAGDVLFLCIHRNLNRDSIAEELSNLTEDQLNLSQSVSREIDSFEYEWIFETKIGDIEFCLNQCCRCYEEGLRAVESTMEDNKLEMRSSLKKRLANIKNELGVWYMNKAQAGLQNDEPPYPSKETRLLCEKSLSSLKEGVALFEGVADKANTALLYMNKGRLMRLHAQICTQNTMLQDQPQFTDAERHYYKEAIECYNKALIQLNSHQFTEIWESVCWEMSTCLFNMATLLQDYAPLQQYSQDKLVLLTAEGKHCVVHVFQCAQVEKEVVDLMLKSLKYCNVDIKSAKQPMCQYRAATIHHRLASLYHNSLRNHQNSDQRKKYLRQLMETHYRKAVSFFSVLECHTELLRVLLEQVAYWEFILNGQTNTKSQLKTLACAVRCLLECKGVLNHMIKQLEDPDISDKVKTEGSSLTDILESRLQFILLQLMKYFKANKASNHSDVQKIKTLYRQSLENQNATEASPVMDKWSHLVQVLEDLHSMSQDILPKEMEFT</sequence>
<dbReference type="Pfam" id="PF23723">
    <property type="entry name" value="TPR_EDRF1"/>
    <property type="match status" value="1"/>
</dbReference>
<dbReference type="PANTHER" id="PTHR15000:SF1">
    <property type="entry name" value="ERYTHROID DIFFERENTIATION-RELATED FACTOR 1"/>
    <property type="match status" value="1"/>
</dbReference>
<feature type="region of interest" description="Disordered" evidence="1">
    <location>
        <begin position="95"/>
        <end position="119"/>
    </location>
</feature>
<evidence type="ECO:0008006" key="6">
    <source>
        <dbReference type="Google" id="ProtNLM"/>
    </source>
</evidence>
<evidence type="ECO:0000256" key="1">
    <source>
        <dbReference type="SAM" id="MobiDB-lite"/>
    </source>
</evidence>